<keyword evidence="3 8" id="KW-0548">Nucleotidyltransferase</keyword>
<dbReference type="NCBIfam" id="NF003166">
    <property type="entry name" value="PRK04149.1"/>
    <property type="match status" value="1"/>
</dbReference>
<dbReference type="InterPro" id="IPR015947">
    <property type="entry name" value="PUA-like_sf"/>
</dbReference>
<evidence type="ECO:0000256" key="5">
    <source>
        <dbReference type="ARBA" id="ARBA00022840"/>
    </source>
</evidence>
<dbReference type="GO" id="GO:0004781">
    <property type="term" value="F:sulfate adenylyltransferase (ATP) activity"/>
    <property type="evidence" value="ECO:0007669"/>
    <property type="project" value="UniProtKB-UniRule"/>
</dbReference>
<dbReference type="Proteomes" id="UP000053523">
    <property type="component" value="Unassembled WGS sequence"/>
</dbReference>
<organism evidence="11 12">
    <name type="scientific">Staphylococcus haemolyticus</name>
    <dbReference type="NCBI Taxonomy" id="1283"/>
    <lineage>
        <taxon>Bacteria</taxon>
        <taxon>Bacillati</taxon>
        <taxon>Bacillota</taxon>
        <taxon>Bacilli</taxon>
        <taxon>Bacillales</taxon>
        <taxon>Staphylococcaceae</taxon>
        <taxon>Staphylococcus</taxon>
    </lineage>
</organism>
<dbReference type="GO" id="GO:0005524">
    <property type="term" value="F:ATP binding"/>
    <property type="evidence" value="ECO:0007669"/>
    <property type="project" value="UniProtKB-KW"/>
</dbReference>
<sequence length="392" mass="44280">MTTHEQIINYTIKPHGGTLINRVVEGEERDHLLEAAQSYKMITLNPWSISDLELIGIGGFSPLTGFMGEADYTKVVEDTHLENGLVWSIPITLPVTEEEADKLEIGDDIALYGEDGELYGTLKLEEKYTYDKKKEAQNVYGTTDEAHPGVKKVYDKGNVYLAGPIQLINRPKHDEFSDFHLDPAETRQLFHDLGWKTVVGFQTRNPVHRAHEYIQKSALEIVDGLLLNPLVGETKSDDIPADVRMESYQAILKNYFPKDRARLVIYPAAMRYAGPREAILHATVRKNYGCTHFIVGRDHAGVGDYYGTYEAQELISQFEDELDIQILKFEHAFYCEKCGNMATAKTCPHDASEHVHLSGTKVREKLRNGESLPTKFSRPEVAEVLIKGLKQN</sequence>
<keyword evidence="5 8" id="KW-0067">ATP-binding</keyword>
<dbReference type="Gene3D" id="3.10.400.10">
    <property type="entry name" value="Sulfate adenylyltransferase"/>
    <property type="match status" value="1"/>
</dbReference>
<dbReference type="RefSeq" id="WP_145426039.1">
    <property type="nucleotide sequence ID" value="NZ_VEGW01000002.1"/>
</dbReference>
<dbReference type="EMBL" id="LORN02000006">
    <property type="protein sequence ID" value="PNN30054.1"/>
    <property type="molecule type" value="Genomic_DNA"/>
</dbReference>
<dbReference type="CDD" id="cd00517">
    <property type="entry name" value="ATPS"/>
    <property type="match status" value="1"/>
</dbReference>
<reference evidence="11 12" key="1">
    <citation type="submission" date="2017-12" db="EMBL/GenBank/DDBJ databases">
        <title>FDA dAtabase for Regulatory Grade micrObial Sequences (FDA-ARGOS): Supporting development and validation of Infectious Disease Dx tests.</title>
        <authorList>
            <person name="Hoffmann M."/>
            <person name="Allard M."/>
            <person name="Evans P."/>
            <person name="Brown E."/>
            <person name="Tallon L."/>
            <person name="Sadzewicz L."/>
            <person name="Sengamalay N."/>
            <person name="Ott S."/>
            <person name="Godinez A."/>
            <person name="Nagaraj S."/>
            <person name="Vavikolanu K."/>
            <person name="Aluvathingal J."/>
            <person name="Nadendla S."/>
            <person name="Sichtig H."/>
        </authorList>
    </citation>
    <scope>NUCLEOTIDE SEQUENCE [LARGE SCALE GENOMIC DNA]</scope>
    <source>
        <strain evidence="11 12">FDAARGOS_148</strain>
    </source>
</reference>
<dbReference type="Pfam" id="PF01747">
    <property type="entry name" value="ATP-sulfurylase"/>
    <property type="match status" value="1"/>
</dbReference>
<evidence type="ECO:0000256" key="3">
    <source>
        <dbReference type="ARBA" id="ARBA00022695"/>
    </source>
</evidence>
<name>A0A2K0AYI4_STAHA</name>
<dbReference type="Gene3D" id="3.40.50.620">
    <property type="entry name" value="HUPs"/>
    <property type="match status" value="1"/>
</dbReference>
<gene>
    <name evidence="8 11" type="primary">sat</name>
    <name evidence="11" type="ORF">AL503_001860</name>
</gene>
<keyword evidence="4 8" id="KW-0547">Nucleotide-binding</keyword>
<evidence type="ECO:0000313" key="12">
    <source>
        <dbReference type="Proteomes" id="UP000053523"/>
    </source>
</evidence>
<feature type="domain" description="Sulphate adenylyltransferase catalytic" evidence="9">
    <location>
        <begin position="178"/>
        <end position="387"/>
    </location>
</feature>
<evidence type="ECO:0000256" key="7">
    <source>
        <dbReference type="ARBA" id="ARBA00049370"/>
    </source>
</evidence>
<dbReference type="PANTHER" id="PTHR43509:SF1">
    <property type="entry name" value="SULFATE ADENYLYLTRANSFERASE"/>
    <property type="match status" value="1"/>
</dbReference>
<dbReference type="PANTHER" id="PTHR43509">
    <property type="match status" value="1"/>
</dbReference>
<dbReference type="InterPro" id="IPR020792">
    <property type="entry name" value="SO4_adenylyltransferase_pro"/>
</dbReference>
<evidence type="ECO:0000313" key="11">
    <source>
        <dbReference type="EMBL" id="PNN30054.1"/>
    </source>
</evidence>
<feature type="domain" description="ATP-sulfurylase PUA-like" evidence="10">
    <location>
        <begin position="12"/>
        <end position="170"/>
    </location>
</feature>
<dbReference type="UniPathway" id="UPA00140">
    <property type="reaction ID" value="UER00204"/>
</dbReference>
<dbReference type="AlphaFoldDB" id="A0A2K0AYI4"/>
<comment type="similarity">
    <text evidence="6 8">Belongs to the sulfate adenylyltransferase family.</text>
</comment>
<evidence type="ECO:0000256" key="2">
    <source>
        <dbReference type="ARBA" id="ARBA00022679"/>
    </source>
</evidence>
<evidence type="ECO:0000259" key="10">
    <source>
        <dbReference type="Pfam" id="PF14306"/>
    </source>
</evidence>
<dbReference type="EC" id="2.7.7.4" evidence="8"/>
<protein>
    <recommendedName>
        <fullName evidence="8">Sulfate adenylyltransferase</fullName>
        <ecNumber evidence="8">2.7.7.4</ecNumber>
    </recommendedName>
    <alternativeName>
        <fullName evidence="8">ATP-sulfurylase</fullName>
    </alternativeName>
    <alternativeName>
        <fullName evidence="8">Sulfate adenylate transferase</fullName>
        <shortName evidence="8">SAT</shortName>
    </alternativeName>
</protein>
<comment type="catalytic activity">
    <reaction evidence="7 8">
        <text>sulfate + ATP + H(+) = adenosine 5'-phosphosulfate + diphosphate</text>
        <dbReference type="Rhea" id="RHEA:18133"/>
        <dbReference type="ChEBI" id="CHEBI:15378"/>
        <dbReference type="ChEBI" id="CHEBI:16189"/>
        <dbReference type="ChEBI" id="CHEBI:30616"/>
        <dbReference type="ChEBI" id="CHEBI:33019"/>
        <dbReference type="ChEBI" id="CHEBI:58243"/>
        <dbReference type="EC" id="2.7.7.4"/>
    </reaction>
</comment>
<dbReference type="SUPFAM" id="SSF52374">
    <property type="entry name" value="Nucleotidylyl transferase"/>
    <property type="match status" value="1"/>
</dbReference>
<dbReference type="SUPFAM" id="SSF88697">
    <property type="entry name" value="PUA domain-like"/>
    <property type="match status" value="1"/>
</dbReference>
<comment type="pathway">
    <text evidence="1 8">Sulfur metabolism; hydrogen sulfide biosynthesis; sulfite from sulfate: step 1/3.</text>
</comment>
<comment type="caution">
    <text evidence="11">The sequence shown here is derived from an EMBL/GenBank/DDBJ whole genome shotgun (WGS) entry which is preliminary data.</text>
</comment>
<accession>A0A2K0AYI4</accession>
<proteinExistence type="inferred from homology"/>
<keyword evidence="2 8" id="KW-0808">Transferase</keyword>
<dbReference type="Pfam" id="PF14306">
    <property type="entry name" value="PUA_2"/>
    <property type="match status" value="1"/>
</dbReference>
<dbReference type="InterPro" id="IPR024951">
    <property type="entry name" value="Sulfurylase_cat_dom"/>
</dbReference>
<dbReference type="InterPro" id="IPR025980">
    <property type="entry name" value="ATP-Sase_PUA-like_dom"/>
</dbReference>
<evidence type="ECO:0000256" key="8">
    <source>
        <dbReference type="HAMAP-Rule" id="MF_00066"/>
    </source>
</evidence>
<dbReference type="InterPro" id="IPR014729">
    <property type="entry name" value="Rossmann-like_a/b/a_fold"/>
</dbReference>
<dbReference type="GO" id="GO:0070814">
    <property type="term" value="P:hydrogen sulfide biosynthetic process"/>
    <property type="evidence" value="ECO:0007669"/>
    <property type="project" value="UniProtKB-UniRule"/>
</dbReference>
<dbReference type="HAMAP" id="MF_00066">
    <property type="entry name" value="Sulf_adenylyltr"/>
    <property type="match status" value="1"/>
</dbReference>
<evidence type="ECO:0000259" key="9">
    <source>
        <dbReference type="Pfam" id="PF01747"/>
    </source>
</evidence>
<dbReference type="NCBIfam" id="TIGR00339">
    <property type="entry name" value="sopT"/>
    <property type="match status" value="1"/>
</dbReference>
<evidence type="ECO:0000256" key="4">
    <source>
        <dbReference type="ARBA" id="ARBA00022741"/>
    </source>
</evidence>
<dbReference type="InterPro" id="IPR002650">
    <property type="entry name" value="Sulphate_adenylyltransferase"/>
</dbReference>
<evidence type="ECO:0000256" key="6">
    <source>
        <dbReference type="ARBA" id="ARBA00037980"/>
    </source>
</evidence>
<evidence type="ECO:0000256" key="1">
    <source>
        <dbReference type="ARBA" id="ARBA00005048"/>
    </source>
</evidence>
<dbReference type="GO" id="GO:0000103">
    <property type="term" value="P:sulfate assimilation"/>
    <property type="evidence" value="ECO:0007669"/>
    <property type="project" value="UniProtKB-UniRule"/>
</dbReference>